<evidence type="ECO:0000256" key="1">
    <source>
        <dbReference type="SAM" id="MobiDB-lite"/>
    </source>
</evidence>
<feature type="region of interest" description="Disordered" evidence="1">
    <location>
        <begin position="227"/>
        <end position="287"/>
    </location>
</feature>
<feature type="compositionally biased region" description="Polar residues" evidence="1">
    <location>
        <begin position="258"/>
        <end position="272"/>
    </location>
</feature>
<evidence type="ECO:0000313" key="3">
    <source>
        <dbReference type="WBParaSite" id="maker-unitig_30318-snap-gene-0.2-mRNA-1"/>
    </source>
</evidence>
<feature type="compositionally biased region" description="Low complexity" evidence="1">
    <location>
        <begin position="168"/>
        <end position="190"/>
    </location>
</feature>
<feature type="region of interest" description="Disordered" evidence="1">
    <location>
        <begin position="738"/>
        <end position="790"/>
    </location>
</feature>
<feature type="region of interest" description="Disordered" evidence="1">
    <location>
        <begin position="508"/>
        <end position="570"/>
    </location>
</feature>
<dbReference type="AlphaFoldDB" id="A0A1I8FDF0"/>
<name>A0A1I8FDF0_9PLAT</name>
<feature type="region of interest" description="Disordered" evidence="1">
    <location>
        <begin position="160"/>
        <end position="206"/>
    </location>
</feature>
<evidence type="ECO:0000313" key="2">
    <source>
        <dbReference type="Proteomes" id="UP000095280"/>
    </source>
</evidence>
<organism evidence="2 3">
    <name type="scientific">Macrostomum lignano</name>
    <dbReference type="NCBI Taxonomy" id="282301"/>
    <lineage>
        <taxon>Eukaryota</taxon>
        <taxon>Metazoa</taxon>
        <taxon>Spiralia</taxon>
        <taxon>Lophotrochozoa</taxon>
        <taxon>Platyhelminthes</taxon>
        <taxon>Rhabditophora</taxon>
        <taxon>Macrostomorpha</taxon>
        <taxon>Macrostomida</taxon>
        <taxon>Macrostomidae</taxon>
        <taxon>Macrostomum</taxon>
    </lineage>
</organism>
<protein>
    <submittedName>
        <fullName evidence="3">ANK_REP_REGION domain-containing protein</fullName>
    </submittedName>
</protein>
<sequence length="806" mass="88602">TSKPQNIFPDAQRSSEACDFGVAKIRLHAATAPALPSHTRLFRLAFQEVARLFSTGIASLARSEEAGQRPETFVSFVEAGRGQPRLPPTPAPLSLAPPSQKELGGAEAAAMNPPRWPQPADATRSSVWPRCCFAFTFTVASRREAEITAAYHAALDNLAKEAQHRPRQSPQPQQQQLHPGVAVPSSSAVSFFRHHRPPPTTQSERAQRLLEDYWKRKRLAARIKAQGLGLGGRAGPRQQLSQWEETYPPPPRGGPRASQPTRANSSSARCSTGASRGANGGGGGITESCAEIGRQQQQQRGSDRADGAATEMIRKAAEEEKAKRSRMPILRYINSQGREPWAVTAARHTDAGSGVRRPWDSVDSDVDRLDRLPPTSAGVDFVSGLSAPILLHRTRRRRRRRAVRAQTPRAWRRARADDDGIVCVDWQRTNSVRHPGRSRQAAASKSRWRGRSRMAKRTVKASSRLRHFKTCRQSFETAEGVGSSLQRLPRLLPKLKHGARWVELNTPHSRAGRVSPSIRTPARSTGHSLLDQVALRTDAGAPQKESQRANVRLTTKNRGKSGGNRRQRRGGLEAHGYAAGHLPSSLKNFAIVGCHYGSGALNAKWKPADAAAYLSSLSERQLPSRLKRIPEPRPRTQKTMTPKAEADDAQCSRTPEAEPCLRQIRAARNRFAGALTCSLPDMVDGAERWCIRQSSGFQQREPLQRQRLPMTNDGCVGWLCQRRGRPADEAFAQLRMSSGEAALRGEAEPADDAGRRRRRRTTSTGTNDEGAADGDRRRMKSVAKEGGAAACRSLEQEVGLDRLLEA</sequence>
<feature type="compositionally biased region" description="Basic residues" evidence="1">
    <location>
        <begin position="446"/>
        <end position="456"/>
    </location>
</feature>
<dbReference type="Proteomes" id="UP000095280">
    <property type="component" value="Unplaced"/>
</dbReference>
<feature type="compositionally biased region" description="Basic residues" evidence="1">
    <location>
        <begin position="555"/>
        <end position="569"/>
    </location>
</feature>
<keyword evidence="2" id="KW-1185">Reference proteome</keyword>
<feature type="region of interest" description="Disordered" evidence="1">
    <location>
        <begin position="433"/>
        <end position="456"/>
    </location>
</feature>
<accession>A0A1I8FDF0</accession>
<proteinExistence type="predicted"/>
<dbReference type="WBParaSite" id="maker-unitig_30318-snap-gene-0.2-mRNA-1">
    <property type="protein sequence ID" value="maker-unitig_30318-snap-gene-0.2-mRNA-1"/>
    <property type="gene ID" value="maker-unitig_30318-snap-gene-0.2"/>
</dbReference>
<feature type="region of interest" description="Disordered" evidence="1">
    <location>
        <begin position="629"/>
        <end position="654"/>
    </location>
</feature>
<reference evidence="3" key="1">
    <citation type="submission" date="2016-11" db="UniProtKB">
        <authorList>
            <consortium name="WormBaseParasite"/>
        </authorList>
    </citation>
    <scope>IDENTIFICATION</scope>
</reference>
<feature type="region of interest" description="Disordered" evidence="1">
    <location>
        <begin position="81"/>
        <end position="123"/>
    </location>
</feature>